<feature type="compositionally biased region" description="Low complexity" evidence="1">
    <location>
        <begin position="153"/>
        <end position="173"/>
    </location>
</feature>
<dbReference type="OrthoDB" id="4896101at2759"/>
<reference evidence="2 3" key="1">
    <citation type="submission" date="2016-07" db="EMBL/GenBank/DDBJ databases">
        <title>Multiple horizontal gene transfer events from other fungi enriched the ability of initially mycotrophic Trichoderma (Ascomycota) to feed on dead plant biomass.</title>
        <authorList>
            <consortium name="DOE Joint Genome Institute"/>
            <person name="Aerts A."/>
            <person name="Atanasova L."/>
            <person name="Chenthamara K."/>
            <person name="Zhang J."/>
            <person name="Grujic M."/>
            <person name="Henrissat B."/>
            <person name="Kuo A."/>
            <person name="Salamov A."/>
            <person name="Lipzen A."/>
            <person name="Labutti K."/>
            <person name="Barry K."/>
            <person name="Miao Y."/>
            <person name="Rahimi M.J."/>
            <person name="Shen Q."/>
            <person name="Grigoriev I.V."/>
            <person name="Kubicek C.P."/>
            <person name="Druzhinina I.S."/>
        </authorList>
    </citation>
    <scope>NUCLEOTIDE SEQUENCE [LARGE SCALE GENOMIC DNA]</scope>
    <source>
        <strain evidence="2 3">CBS 433.97</strain>
    </source>
</reference>
<evidence type="ECO:0000313" key="2">
    <source>
        <dbReference type="EMBL" id="PTB35809.1"/>
    </source>
</evidence>
<dbReference type="AlphaFoldDB" id="A0A2T3YTG0"/>
<sequence>MNPTPPASQFKCQTCFVSFSTITQLELHIDAYTRLITFLIERISKASAHLVPIKIDEPDEPDEETPPVPDSISEYVDCFESCPGCGNTFVNANIFLEHVKACVCITFEEAKIEHSMRQQRALLHRTAMRFKDAMRDLKGKSIERGQGGNREALPQNLPQDLPPQNLHPQNLHPQNLPLQDNGPGLIYPATRDSTALDQAVGLTDQAQQQQDWIQPAFLHPHAFNATPGPAPGPALINTMPPPPLPPPRSAETPQFTMMPLLTEADFIMDEEPSESSQHNLN</sequence>
<name>A0A2T3YTG0_TRIA4</name>
<gene>
    <name evidence="2" type="ORF">M441DRAFT_31687</name>
</gene>
<evidence type="ECO:0000313" key="3">
    <source>
        <dbReference type="Proteomes" id="UP000240493"/>
    </source>
</evidence>
<keyword evidence="3" id="KW-1185">Reference proteome</keyword>
<proteinExistence type="predicted"/>
<accession>A0A2T3YTG0</accession>
<feature type="region of interest" description="Disordered" evidence="1">
    <location>
        <begin position="141"/>
        <end position="173"/>
    </location>
</feature>
<dbReference type="Proteomes" id="UP000240493">
    <property type="component" value="Unassembled WGS sequence"/>
</dbReference>
<feature type="region of interest" description="Disordered" evidence="1">
    <location>
        <begin position="230"/>
        <end position="249"/>
    </location>
</feature>
<dbReference type="EMBL" id="KZ679273">
    <property type="protein sequence ID" value="PTB35809.1"/>
    <property type="molecule type" value="Genomic_DNA"/>
</dbReference>
<protein>
    <recommendedName>
        <fullName evidence="4">C2H2-type domain-containing protein</fullName>
    </recommendedName>
</protein>
<evidence type="ECO:0008006" key="4">
    <source>
        <dbReference type="Google" id="ProtNLM"/>
    </source>
</evidence>
<organism evidence="2 3">
    <name type="scientific">Trichoderma asperellum (strain ATCC 204424 / CBS 433.97 / NBRC 101777)</name>
    <dbReference type="NCBI Taxonomy" id="1042311"/>
    <lineage>
        <taxon>Eukaryota</taxon>
        <taxon>Fungi</taxon>
        <taxon>Dikarya</taxon>
        <taxon>Ascomycota</taxon>
        <taxon>Pezizomycotina</taxon>
        <taxon>Sordariomycetes</taxon>
        <taxon>Hypocreomycetidae</taxon>
        <taxon>Hypocreales</taxon>
        <taxon>Hypocreaceae</taxon>
        <taxon>Trichoderma</taxon>
    </lineage>
</organism>
<evidence type="ECO:0000256" key="1">
    <source>
        <dbReference type="SAM" id="MobiDB-lite"/>
    </source>
</evidence>
<feature type="compositionally biased region" description="Pro residues" evidence="1">
    <location>
        <begin position="239"/>
        <end position="248"/>
    </location>
</feature>